<dbReference type="EMBL" id="JANPWB010000005">
    <property type="protein sequence ID" value="KAJ1184636.1"/>
    <property type="molecule type" value="Genomic_DNA"/>
</dbReference>
<dbReference type="AlphaFoldDB" id="A0AAV7U7K6"/>
<dbReference type="Proteomes" id="UP001066276">
    <property type="component" value="Chromosome 3_1"/>
</dbReference>
<reference evidence="1" key="1">
    <citation type="journal article" date="2022" name="bioRxiv">
        <title>Sequencing and chromosome-scale assembly of the giantPleurodeles waltlgenome.</title>
        <authorList>
            <person name="Brown T."/>
            <person name="Elewa A."/>
            <person name="Iarovenko S."/>
            <person name="Subramanian E."/>
            <person name="Araus A.J."/>
            <person name="Petzold A."/>
            <person name="Susuki M."/>
            <person name="Suzuki K.-i.T."/>
            <person name="Hayashi T."/>
            <person name="Toyoda A."/>
            <person name="Oliveira C."/>
            <person name="Osipova E."/>
            <person name="Leigh N.D."/>
            <person name="Simon A."/>
            <person name="Yun M.H."/>
        </authorList>
    </citation>
    <scope>NUCLEOTIDE SEQUENCE</scope>
    <source>
        <strain evidence="1">20211129_DDA</strain>
        <tissue evidence="1">Liver</tissue>
    </source>
</reference>
<evidence type="ECO:0000313" key="2">
    <source>
        <dbReference type="Proteomes" id="UP001066276"/>
    </source>
</evidence>
<evidence type="ECO:0000313" key="1">
    <source>
        <dbReference type="EMBL" id="KAJ1184636.1"/>
    </source>
</evidence>
<accession>A0AAV7U7K6</accession>
<comment type="caution">
    <text evidence="1">The sequence shown here is derived from an EMBL/GenBank/DDBJ whole genome shotgun (WGS) entry which is preliminary data.</text>
</comment>
<sequence>MDQLQATPHIQPWWVHPPVVSCFSWCPASSPATQPLPNAIAGRRFPGLREGGRVAPRGPAGTCWHTPSCTPQATQPSGATLCTVSSSPGPVAPARTLRTHPSCGRAAQLKPGAGDVSRGGGPAQAASVLLQPEAAQLQYQPLTQRTSALPGAAGAVSSVRPLGGREQKMAGERLATPPVVSVYPRLCMCATSLHHHAAPQHLSGPARGTMRCRIAIEGRSRVDG</sequence>
<name>A0AAV7U7K6_PLEWA</name>
<protein>
    <submittedName>
        <fullName evidence="1">Uncharacterized protein</fullName>
    </submittedName>
</protein>
<proteinExistence type="predicted"/>
<gene>
    <name evidence="1" type="ORF">NDU88_001439</name>
</gene>
<keyword evidence="2" id="KW-1185">Reference proteome</keyword>
<organism evidence="1 2">
    <name type="scientific">Pleurodeles waltl</name>
    <name type="common">Iberian ribbed newt</name>
    <dbReference type="NCBI Taxonomy" id="8319"/>
    <lineage>
        <taxon>Eukaryota</taxon>
        <taxon>Metazoa</taxon>
        <taxon>Chordata</taxon>
        <taxon>Craniata</taxon>
        <taxon>Vertebrata</taxon>
        <taxon>Euteleostomi</taxon>
        <taxon>Amphibia</taxon>
        <taxon>Batrachia</taxon>
        <taxon>Caudata</taxon>
        <taxon>Salamandroidea</taxon>
        <taxon>Salamandridae</taxon>
        <taxon>Pleurodelinae</taxon>
        <taxon>Pleurodeles</taxon>
    </lineage>
</organism>